<protein>
    <submittedName>
        <fullName evidence="3">ELL2 factor</fullName>
    </submittedName>
</protein>
<sequence length="125" mass="14528">AVKRAPQCLPEAVPEGKRTRPTNPAQPVRQTQKRSRVSQHPYRDRVIHLLALKSYKKPELLVRLLRDGIRQKDKDCLGSVLQQVATLNPKDNTYTLKDYLFKALQRDWPGYDEREKQALEVILAR</sequence>
<accession>A0A7K6RZ82</accession>
<dbReference type="SUPFAM" id="SSF46785">
    <property type="entry name" value="Winged helix' DNA-binding domain"/>
    <property type="match status" value="1"/>
</dbReference>
<dbReference type="PANTHER" id="PTHR23288:SF8">
    <property type="entry name" value="RNA POLYMERASE II ELONGATION FACTOR ELL2"/>
    <property type="match status" value="1"/>
</dbReference>
<evidence type="ECO:0000256" key="1">
    <source>
        <dbReference type="SAM" id="MobiDB-lite"/>
    </source>
</evidence>
<dbReference type="InterPro" id="IPR036390">
    <property type="entry name" value="WH_DNA-bd_sf"/>
</dbReference>
<evidence type="ECO:0000259" key="2">
    <source>
        <dbReference type="Pfam" id="PF10390"/>
    </source>
</evidence>
<dbReference type="AlphaFoldDB" id="A0A7K6RZ82"/>
<dbReference type="GO" id="GO:0042795">
    <property type="term" value="P:snRNA transcription by RNA polymerase II"/>
    <property type="evidence" value="ECO:0007669"/>
    <property type="project" value="TreeGrafter"/>
</dbReference>
<feature type="compositionally biased region" description="Polar residues" evidence="1">
    <location>
        <begin position="21"/>
        <end position="30"/>
    </location>
</feature>
<comment type="caution">
    <text evidence="3">The sequence shown here is derived from an EMBL/GenBank/DDBJ whole genome shotgun (WGS) entry which is preliminary data.</text>
</comment>
<gene>
    <name evidence="3" type="primary">Ell2_1</name>
    <name evidence="3" type="ORF">RHYJUB_R02602</name>
</gene>
<evidence type="ECO:0000313" key="3">
    <source>
        <dbReference type="EMBL" id="NWW91316.1"/>
    </source>
</evidence>
<feature type="non-terminal residue" evidence="3">
    <location>
        <position position="125"/>
    </location>
</feature>
<dbReference type="Gene3D" id="1.10.10.2670">
    <property type="entry name" value="E3 ubiquitin-protein ligase"/>
    <property type="match status" value="1"/>
</dbReference>
<organism evidence="3 4">
    <name type="scientific">Rhynochetos jubatus</name>
    <name type="common">kagu</name>
    <dbReference type="NCBI Taxonomy" id="54386"/>
    <lineage>
        <taxon>Eukaryota</taxon>
        <taxon>Metazoa</taxon>
        <taxon>Chordata</taxon>
        <taxon>Craniata</taxon>
        <taxon>Vertebrata</taxon>
        <taxon>Euteleostomi</taxon>
        <taxon>Archelosauria</taxon>
        <taxon>Archosauria</taxon>
        <taxon>Dinosauria</taxon>
        <taxon>Saurischia</taxon>
        <taxon>Theropoda</taxon>
        <taxon>Coelurosauria</taxon>
        <taxon>Aves</taxon>
        <taxon>Neognathae</taxon>
        <taxon>Neoaves</taxon>
        <taxon>Phaethontimorphae</taxon>
        <taxon>Eurypygiformes</taxon>
        <taxon>Rhynochetidae</taxon>
        <taxon>Rhynochetos</taxon>
    </lineage>
</organism>
<dbReference type="GO" id="GO:0008023">
    <property type="term" value="C:transcription elongation factor complex"/>
    <property type="evidence" value="ECO:0007669"/>
    <property type="project" value="InterPro"/>
</dbReference>
<reference evidence="3 4" key="1">
    <citation type="submission" date="2019-09" db="EMBL/GenBank/DDBJ databases">
        <title>Bird 10,000 Genomes (B10K) Project - Family phase.</title>
        <authorList>
            <person name="Zhang G."/>
        </authorList>
    </citation>
    <scope>NUCLEOTIDE SEQUENCE [LARGE SCALE GENOMIC DNA]</scope>
    <source>
        <strain evidence="3">B10K-DU-029-58</strain>
        <tissue evidence="3">Muscle</tissue>
    </source>
</reference>
<feature type="non-terminal residue" evidence="3">
    <location>
        <position position="1"/>
    </location>
</feature>
<dbReference type="GO" id="GO:0006368">
    <property type="term" value="P:transcription elongation by RNA polymerase II"/>
    <property type="evidence" value="ECO:0007669"/>
    <property type="project" value="InterPro"/>
</dbReference>
<feature type="domain" description="RNA polymerase II elongation factor ELL N-terminal" evidence="2">
    <location>
        <begin position="3"/>
        <end position="125"/>
    </location>
</feature>
<dbReference type="EMBL" id="VZRY01003596">
    <property type="protein sequence ID" value="NWW91316.1"/>
    <property type="molecule type" value="Genomic_DNA"/>
</dbReference>
<dbReference type="InterPro" id="IPR019464">
    <property type="entry name" value="ELL_N"/>
</dbReference>
<feature type="region of interest" description="Disordered" evidence="1">
    <location>
        <begin position="1"/>
        <end position="40"/>
    </location>
</feature>
<dbReference type="PANTHER" id="PTHR23288">
    <property type="entry name" value="OCCLUDIN AND RNA POLYMERASE II ELONGATION FACTOR ELL"/>
    <property type="match status" value="1"/>
</dbReference>
<proteinExistence type="predicted"/>
<dbReference type="Proteomes" id="UP000570016">
    <property type="component" value="Unassembled WGS sequence"/>
</dbReference>
<dbReference type="GO" id="GO:0000987">
    <property type="term" value="F:cis-regulatory region sequence-specific DNA binding"/>
    <property type="evidence" value="ECO:0007669"/>
    <property type="project" value="TreeGrafter"/>
</dbReference>
<keyword evidence="4" id="KW-1185">Reference proteome</keyword>
<evidence type="ECO:0000313" key="4">
    <source>
        <dbReference type="Proteomes" id="UP000570016"/>
    </source>
</evidence>
<dbReference type="InterPro" id="IPR042065">
    <property type="entry name" value="E3_ELL-like"/>
</dbReference>
<dbReference type="InterPro" id="IPR031176">
    <property type="entry name" value="ELL/occludin"/>
</dbReference>
<dbReference type="GO" id="GO:0032968">
    <property type="term" value="P:positive regulation of transcription elongation by RNA polymerase II"/>
    <property type="evidence" value="ECO:0007669"/>
    <property type="project" value="TreeGrafter"/>
</dbReference>
<dbReference type="Pfam" id="PF10390">
    <property type="entry name" value="ELL"/>
    <property type="match status" value="1"/>
</dbReference>
<dbReference type="OrthoDB" id="6284217at2759"/>
<name>A0A7K6RZ82_9AVES</name>